<dbReference type="GO" id="GO:0016829">
    <property type="term" value="F:lyase activity"/>
    <property type="evidence" value="ECO:0007669"/>
    <property type="project" value="UniProtKB-KW"/>
</dbReference>
<protein>
    <submittedName>
        <fullName evidence="7">Sphingomyelin phosphodiesterase D LiSicTox-alphaIA1bii</fullName>
    </submittedName>
</protein>
<evidence type="ECO:0000256" key="5">
    <source>
        <dbReference type="ARBA" id="ARBA00023239"/>
    </source>
</evidence>
<proteinExistence type="predicted"/>
<evidence type="ECO:0000256" key="1">
    <source>
        <dbReference type="ARBA" id="ARBA00000110"/>
    </source>
</evidence>
<evidence type="ECO:0000256" key="4">
    <source>
        <dbReference type="ARBA" id="ARBA00023157"/>
    </source>
</evidence>
<gene>
    <name evidence="7" type="primary">A1HB2</name>
    <name evidence="7" type="ORF">g.20723</name>
</gene>
<keyword evidence="4" id="KW-1015">Disulfide bond</keyword>
<comment type="catalytic activity">
    <reaction evidence="1">
        <text>an N-(acyl)-sphingosylphosphoethanolamine = an N-(acyl)-sphingosyl-1,3-cyclic phosphate + ethanolamine</text>
        <dbReference type="Rhea" id="RHEA:60648"/>
        <dbReference type="ChEBI" id="CHEBI:57603"/>
        <dbReference type="ChEBI" id="CHEBI:143891"/>
        <dbReference type="ChEBI" id="CHEBI:143892"/>
    </reaction>
</comment>
<sequence length="520" mass="58593">MTTRILALAICMGAAFGRLKFQAEASPITEEQNLSSTSNQAVNLDDRPDIVASTATALTYDLKPYDRQDHRRPIWAIAHMVNSIKELGYRLEKGANGVEADVTFSTDGEPMYTYHGPPCDCWRHCNQQENFNDYLSFIREISIDTTDGIGQNFTMLFLDLKLGPLDQQAKVRAGQELAKSVMNNLYPNYIQQVANGQKFRLILSINHVNDVDLVRNFIHTLEINNSSYLLHNNIGFDVGMNDDLQSIESMWHKLSSTNYGTSLNIWQGDGLTNCLSPFYNLERLTRALTKRDSPQGFPAKVYHWTIDLHDRMRESLLMGVDAIMTNHPERITTLLTEPMMARDFRLATRNDDPFRKLTKRQLVRSNEAARYQRSAHTQNGGLLYSLVDVLASLLNYVKEIPFLSYPAALISRRSSASTLTKHRIVGKPVAPSVDTATSPTMNITRVAFQSEPAYNVIPTTTADSSVDQERQAVTQLLDITIVPHRPAEPAFLPEYEGPSWYTSLLSSVLVSIMRVLMPVN</sequence>
<keyword evidence="3" id="KW-0460">Magnesium</keyword>
<dbReference type="InterPro" id="IPR017946">
    <property type="entry name" value="PLC-like_Pdiesterase_TIM-brl"/>
</dbReference>
<dbReference type="GO" id="GO:0008081">
    <property type="term" value="F:phosphoric diester hydrolase activity"/>
    <property type="evidence" value="ECO:0007669"/>
    <property type="project" value="InterPro"/>
</dbReference>
<reference evidence="7" key="1">
    <citation type="submission" date="2018-10" db="EMBL/GenBank/DDBJ databases">
        <title>Transcriptome assembly of Aceria tosichella (Wheat curl mite) Type 2.</title>
        <authorList>
            <person name="Scully E.D."/>
            <person name="Geib S.M."/>
            <person name="Palmer N.A."/>
            <person name="Gupta A.K."/>
            <person name="Sarath G."/>
            <person name="Tatineni S."/>
        </authorList>
    </citation>
    <scope>NUCLEOTIDE SEQUENCE</scope>
    <source>
        <strain evidence="7">LincolnNE</strain>
    </source>
</reference>
<feature type="chain" id="PRO_5026022270" evidence="6">
    <location>
        <begin position="18"/>
        <end position="520"/>
    </location>
</feature>
<dbReference type="GO" id="GO:0006629">
    <property type="term" value="P:lipid metabolic process"/>
    <property type="evidence" value="ECO:0007669"/>
    <property type="project" value="InterPro"/>
</dbReference>
<dbReference type="CDD" id="cd08576">
    <property type="entry name" value="GDPD_like_SMaseD_PLD"/>
    <property type="match status" value="1"/>
</dbReference>
<dbReference type="AlphaFoldDB" id="A0A6G1S5W2"/>
<keyword evidence="6" id="KW-0732">Signal</keyword>
<evidence type="ECO:0000256" key="2">
    <source>
        <dbReference type="ARBA" id="ARBA00022723"/>
    </source>
</evidence>
<dbReference type="SUPFAM" id="SSF51695">
    <property type="entry name" value="PLC-like phosphodiesterases"/>
    <property type="match status" value="1"/>
</dbReference>
<dbReference type="Gene3D" id="3.20.20.190">
    <property type="entry name" value="Phosphatidylinositol (PI) phosphodiesterase"/>
    <property type="match status" value="1"/>
</dbReference>
<name>A0A6G1S5W2_9ACAR</name>
<evidence type="ECO:0000256" key="3">
    <source>
        <dbReference type="ARBA" id="ARBA00022842"/>
    </source>
</evidence>
<keyword evidence="5" id="KW-0456">Lyase</keyword>
<evidence type="ECO:0000313" key="7">
    <source>
        <dbReference type="EMBL" id="MDE45894.1"/>
    </source>
</evidence>
<dbReference type="GO" id="GO:0046872">
    <property type="term" value="F:metal ion binding"/>
    <property type="evidence" value="ECO:0007669"/>
    <property type="project" value="UniProtKB-KW"/>
</dbReference>
<dbReference type="Pfam" id="PF13653">
    <property type="entry name" value="GDPD_2"/>
    <property type="match status" value="1"/>
</dbReference>
<feature type="signal peptide" evidence="6">
    <location>
        <begin position="1"/>
        <end position="17"/>
    </location>
</feature>
<dbReference type="EMBL" id="GGYP01001123">
    <property type="protein sequence ID" value="MDE45894.1"/>
    <property type="molecule type" value="Transcribed_RNA"/>
</dbReference>
<accession>A0A6G1S5W2</accession>
<organism evidence="7">
    <name type="scientific">Aceria tosichella</name>
    <name type="common">wheat curl mite</name>
    <dbReference type="NCBI Taxonomy" id="561515"/>
    <lineage>
        <taxon>Eukaryota</taxon>
        <taxon>Metazoa</taxon>
        <taxon>Ecdysozoa</taxon>
        <taxon>Arthropoda</taxon>
        <taxon>Chelicerata</taxon>
        <taxon>Arachnida</taxon>
        <taxon>Acari</taxon>
        <taxon>Acariformes</taxon>
        <taxon>Trombidiformes</taxon>
        <taxon>Prostigmata</taxon>
        <taxon>Eupodina</taxon>
        <taxon>Eriophyoidea</taxon>
        <taxon>Eriophyidae</taxon>
        <taxon>Eriophyinae</taxon>
        <taxon>Aceriini</taxon>
        <taxon>Aceria</taxon>
    </lineage>
</organism>
<keyword evidence="2" id="KW-0479">Metal-binding</keyword>
<evidence type="ECO:0000256" key="6">
    <source>
        <dbReference type="SAM" id="SignalP"/>
    </source>
</evidence>